<comment type="subunit">
    <text evidence="7 9">Part of the 50S ribosomal subunit. Forms a cluster with proteins L14 and L19.</text>
</comment>
<evidence type="ECO:0000256" key="2">
    <source>
        <dbReference type="ARBA" id="ARBA00022730"/>
    </source>
</evidence>
<dbReference type="RefSeq" id="WP_095697588.1">
    <property type="nucleotide sequence ID" value="NZ_CP016782.1"/>
</dbReference>
<dbReference type="GO" id="GO:0006412">
    <property type="term" value="P:translation"/>
    <property type="evidence" value="ECO:0007669"/>
    <property type="project" value="UniProtKB-UniRule"/>
</dbReference>
<dbReference type="InterPro" id="IPR019927">
    <property type="entry name" value="Ribosomal_uL3_bac/org-type"/>
</dbReference>
<dbReference type="KEGG" id="plim:PHILAsVB114_01205"/>
<dbReference type="SUPFAM" id="SSF50447">
    <property type="entry name" value="Translation proteins"/>
    <property type="match status" value="1"/>
</dbReference>
<evidence type="ECO:0000256" key="3">
    <source>
        <dbReference type="ARBA" id="ARBA00022884"/>
    </source>
</evidence>
<dbReference type="InterPro" id="IPR019926">
    <property type="entry name" value="Ribosomal_uL3_CS"/>
</dbReference>
<name>A0A249LE75_9ACTN</name>
<dbReference type="Proteomes" id="UP000217221">
    <property type="component" value="Chromosome"/>
</dbReference>
<dbReference type="FunFam" id="3.30.160.810:FF:000001">
    <property type="entry name" value="50S ribosomal protein L3"/>
    <property type="match status" value="1"/>
</dbReference>
<evidence type="ECO:0000256" key="1">
    <source>
        <dbReference type="ARBA" id="ARBA00006540"/>
    </source>
</evidence>
<dbReference type="Gene3D" id="3.30.160.810">
    <property type="match status" value="1"/>
</dbReference>
<dbReference type="Pfam" id="PF00297">
    <property type="entry name" value="Ribosomal_L3"/>
    <property type="match status" value="1"/>
</dbReference>
<proteinExistence type="inferred from homology"/>
<dbReference type="AlphaFoldDB" id="A0A249LE75"/>
<dbReference type="EMBL" id="CP016782">
    <property type="protein sequence ID" value="ASY27297.1"/>
    <property type="molecule type" value="Genomic_DNA"/>
</dbReference>
<gene>
    <name evidence="7" type="primary">rplC</name>
    <name evidence="10" type="ORF">PHILAsVB114_01205</name>
</gene>
<keyword evidence="11" id="KW-1185">Reference proteome</keyword>
<evidence type="ECO:0000256" key="8">
    <source>
        <dbReference type="RuleBase" id="RU003905"/>
    </source>
</evidence>
<dbReference type="Gene3D" id="2.40.30.10">
    <property type="entry name" value="Translation factors"/>
    <property type="match status" value="1"/>
</dbReference>
<dbReference type="InterPro" id="IPR009000">
    <property type="entry name" value="Transl_B-barrel_sf"/>
</dbReference>
<dbReference type="GO" id="GO:0003735">
    <property type="term" value="F:structural constituent of ribosome"/>
    <property type="evidence" value="ECO:0007669"/>
    <property type="project" value="UniProtKB-UniRule"/>
</dbReference>
<evidence type="ECO:0000256" key="4">
    <source>
        <dbReference type="ARBA" id="ARBA00022980"/>
    </source>
</evidence>
<dbReference type="PANTHER" id="PTHR11229:SF16">
    <property type="entry name" value="LARGE RIBOSOMAL SUBUNIT PROTEIN UL3C"/>
    <property type="match status" value="1"/>
</dbReference>
<keyword evidence="5 7" id="KW-0687">Ribonucleoprotein</keyword>
<dbReference type="NCBIfam" id="TIGR03625">
    <property type="entry name" value="L3_bact"/>
    <property type="match status" value="1"/>
</dbReference>
<evidence type="ECO:0000313" key="11">
    <source>
        <dbReference type="Proteomes" id="UP000217221"/>
    </source>
</evidence>
<keyword evidence="2 7" id="KW-0699">rRNA-binding</keyword>
<sequence>MNYTTQASGSSIKGVLGKKLGMTQVFDANNKMVPVTVVEAGPCVVTQIRTPEKDGYSAVQIAYGAIDPKKVTKPLAGHFAKAGVTPRRSVAELRTLSAGNYTVGQELGATVFAAGEIVDATGTSIGKGTAGVMKRHNFGGIGASHGVDRKHRMPGSIGACSTPGRVFKGMRMAGRMGGERVTTQNLLVHSVDAERNLLLIKGSVPGSDGSLVFIRSAAKHAVFETVKAGA</sequence>
<keyword evidence="4 7" id="KW-0689">Ribosomal protein</keyword>
<keyword evidence="3 7" id="KW-0694">RNA-binding</keyword>
<dbReference type="PROSITE" id="PS00474">
    <property type="entry name" value="RIBOSOMAL_L3"/>
    <property type="match status" value="1"/>
</dbReference>
<evidence type="ECO:0000256" key="9">
    <source>
        <dbReference type="RuleBase" id="RU003906"/>
    </source>
</evidence>
<evidence type="ECO:0000256" key="5">
    <source>
        <dbReference type="ARBA" id="ARBA00023274"/>
    </source>
</evidence>
<protein>
    <recommendedName>
        <fullName evidence="6 7">Large ribosomal subunit protein uL3</fullName>
    </recommendedName>
</protein>
<dbReference type="InterPro" id="IPR000597">
    <property type="entry name" value="Ribosomal_uL3"/>
</dbReference>
<evidence type="ECO:0000256" key="7">
    <source>
        <dbReference type="HAMAP-Rule" id="MF_01325"/>
    </source>
</evidence>
<dbReference type="GO" id="GO:0019843">
    <property type="term" value="F:rRNA binding"/>
    <property type="evidence" value="ECO:0007669"/>
    <property type="project" value="UniProtKB-UniRule"/>
</dbReference>
<comment type="similarity">
    <text evidence="1 7 8">Belongs to the universal ribosomal protein uL3 family.</text>
</comment>
<accession>A0A249LE75</accession>
<dbReference type="GO" id="GO:0022625">
    <property type="term" value="C:cytosolic large ribosomal subunit"/>
    <property type="evidence" value="ECO:0007669"/>
    <property type="project" value="TreeGrafter"/>
</dbReference>
<dbReference type="FunFam" id="2.40.30.10:FF:000004">
    <property type="entry name" value="50S ribosomal protein L3"/>
    <property type="match status" value="1"/>
</dbReference>
<organism evidence="10 11">
    <name type="scientific">Candidatus Planktophila limnetica</name>
    <dbReference type="NCBI Taxonomy" id="573600"/>
    <lineage>
        <taxon>Bacteria</taxon>
        <taxon>Bacillati</taxon>
        <taxon>Actinomycetota</taxon>
        <taxon>Actinomycetes</taxon>
        <taxon>Candidatus Nanopelagicales</taxon>
        <taxon>Candidatus Nanopelagicaceae</taxon>
        <taxon>Candidatus Planktophila</taxon>
    </lineage>
</organism>
<dbReference type="HAMAP" id="MF_01325_B">
    <property type="entry name" value="Ribosomal_uL3_B"/>
    <property type="match status" value="1"/>
</dbReference>
<reference evidence="10 11" key="1">
    <citation type="submission" date="2016-07" db="EMBL/GenBank/DDBJ databases">
        <title>High microdiversification within the ubiquitous acI lineage of Actinobacteria.</title>
        <authorList>
            <person name="Neuenschwander S.M."/>
            <person name="Salcher M."/>
            <person name="Ghai R."/>
            <person name="Pernthaler J."/>
        </authorList>
    </citation>
    <scope>NUCLEOTIDE SEQUENCE [LARGE SCALE GENOMIC DNA]</scope>
    <source>
        <strain evidence="10">MMS-VB-114</strain>
    </source>
</reference>
<dbReference type="PANTHER" id="PTHR11229">
    <property type="entry name" value="50S RIBOSOMAL PROTEIN L3"/>
    <property type="match status" value="1"/>
</dbReference>
<comment type="function">
    <text evidence="7 9">One of the primary rRNA binding proteins, it binds directly near the 3'-end of the 23S rRNA, where it nucleates assembly of the 50S subunit.</text>
</comment>
<evidence type="ECO:0000313" key="10">
    <source>
        <dbReference type="EMBL" id="ASY27297.1"/>
    </source>
</evidence>
<evidence type="ECO:0000256" key="6">
    <source>
        <dbReference type="ARBA" id="ARBA00035243"/>
    </source>
</evidence>
<dbReference type="OrthoDB" id="9806135at2"/>